<feature type="region of interest" description="Disordered" evidence="1">
    <location>
        <begin position="101"/>
        <end position="289"/>
    </location>
</feature>
<dbReference type="EC" id="2.5.1.47" evidence="2"/>
<accession>A0A6J4SAE0</accession>
<dbReference type="GO" id="GO:0004124">
    <property type="term" value="F:cysteine synthase activity"/>
    <property type="evidence" value="ECO:0007669"/>
    <property type="project" value="UniProtKB-EC"/>
</dbReference>
<feature type="compositionally biased region" description="Basic residues" evidence="1">
    <location>
        <begin position="64"/>
        <end position="73"/>
    </location>
</feature>
<sequence length="324" mass="36288">DARALTREPAVWREVLRHRPGHRAHAARGAQAPVAQAGRADLRQARVAQPDRIGEGPCGAGHDRGRRGTRHDHARPDHPRADLGQHGHLVGHDLLAQGLPAQGRDARQRDRGARSAPAHVRRRDRLLTRFAGLERRGGHGSRHGGGRRLVLHALPVRQRGQPARPLQRHGARDPRGARRGHRLRGRARDGGDVDGPRPPPQGGGPGHEDRGRRAAPGRARAGAALARRRLHPADHRPVADRPQDLRLEPRLGDLDQAAAGRGGTLRRRLERRDRQDRRTRRLGDRRGQRRLHRLRRRLALPLLRRLHQADRRARRGDRDDGLLV</sequence>
<evidence type="ECO:0000256" key="1">
    <source>
        <dbReference type="SAM" id="MobiDB-lite"/>
    </source>
</evidence>
<dbReference type="EMBL" id="CADCVU010000048">
    <property type="protein sequence ID" value="CAA9486759.1"/>
    <property type="molecule type" value="Genomic_DNA"/>
</dbReference>
<feature type="region of interest" description="Disordered" evidence="1">
    <location>
        <begin position="47"/>
        <end position="86"/>
    </location>
</feature>
<name>A0A6J4SAE0_9ACTN</name>
<feature type="non-terminal residue" evidence="2">
    <location>
        <position position="1"/>
    </location>
</feature>
<reference evidence="2" key="1">
    <citation type="submission" date="2020-02" db="EMBL/GenBank/DDBJ databases">
        <authorList>
            <person name="Meier V. D."/>
        </authorList>
    </citation>
    <scope>NUCLEOTIDE SEQUENCE</scope>
    <source>
        <strain evidence="2">AVDCRST_MAG45</strain>
    </source>
</reference>
<feature type="compositionally biased region" description="Basic and acidic residues" evidence="1">
    <location>
        <begin position="186"/>
        <end position="195"/>
    </location>
</feature>
<evidence type="ECO:0000313" key="2">
    <source>
        <dbReference type="EMBL" id="CAA9486759.1"/>
    </source>
</evidence>
<protein>
    <submittedName>
        <fullName evidence="2">Cysteine synthase</fullName>
        <ecNumber evidence="2">2.5.1.47</ecNumber>
    </submittedName>
</protein>
<proteinExistence type="predicted"/>
<feature type="compositionally biased region" description="Basic and acidic residues" evidence="1">
    <location>
        <begin position="74"/>
        <end position="85"/>
    </location>
</feature>
<feature type="compositionally biased region" description="Basic and acidic residues" evidence="1">
    <location>
        <begin position="104"/>
        <end position="113"/>
    </location>
</feature>
<gene>
    <name evidence="2" type="ORF">AVDCRST_MAG45-494</name>
</gene>
<feature type="compositionally biased region" description="Low complexity" evidence="1">
    <location>
        <begin position="214"/>
        <end position="225"/>
    </location>
</feature>
<organism evidence="2">
    <name type="scientific">uncultured Solirubrobacterales bacterium</name>
    <dbReference type="NCBI Taxonomy" id="768556"/>
    <lineage>
        <taxon>Bacteria</taxon>
        <taxon>Bacillati</taxon>
        <taxon>Actinomycetota</taxon>
        <taxon>Thermoleophilia</taxon>
        <taxon>Solirubrobacterales</taxon>
        <taxon>environmental samples</taxon>
    </lineage>
</organism>
<feature type="non-terminal residue" evidence="2">
    <location>
        <position position="324"/>
    </location>
</feature>
<feature type="compositionally biased region" description="Basic and acidic residues" evidence="1">
    <location>
        <begin position="270"/>
        <end position="286"/>
    </location>
</feature>
<keyword evidence="2" id="KW-0808">Transferase</keyword>
<dbReference type="AlphaFoldDB" id="A0A6J4SAE0"/>
<feature type="compositionally biased region" description="Basic residues" evidence="1">
    <location>
        <begin position="138"/>
        <end position="150"/>
    </location>
</feature>
<feature type="compositionally biased region" description="Basic and acidic residues" evidence="1">
    <location>
        <begin position="231"/>
        <end position="253"/>
    </location>
</feature>